<feature type="region of interest" description="Disordered" evidence="2">
    <location>
        <begin position="160"/>
        <end position="188"/>
    </location>
</feature>
<dbReference type="Proteomes" id="UP000274756">
    <property type="component" value="Unassembled WGS sequence"/>
</dbReference>
<keyword evidence="1" id="KW-0677">Repeat</keyword>
<proteinExistence type="predicted"/>
<protein>
    <submittedName>
        <fullName evidence="6">Col_cuticle_N domain-containing protein</fullName>
    </submittedName>
</protein>
<evidence type="ECO:0000313" key="5">
    <source>
        <dbReference type="Proteomes" id="UP000274756"/>
    </source>
</evidence>
<evidence type="ECO:0000256" key="2">
    <source>
        <dbReference type="SAM" id="MobiDB-lite"/>
    </source>
</evidence>
<accession>A0A0N4U0N1</accession>
<dbReference type="AlphaFoldDB" id="A0A0N4U0N1"/>
<dbReference type="OrthoDB" id="5875984at2759"/>
<keyword evidence="5" id="KW-1185">Reference proteome</keyword>
<dbReference type="STRING" id="318479.A0A0N4U0N1"/>
<evidence type="ECO:0000313" key="4">
    <source>
        <dbReference type="Proteomes" id="UP000038040"/>
    </source>
</evidence>
<name>A0A0N4U0N1_DRAME</name>
<dbReference type="PANTHER" id="PTHR24637:SF428">
    <property type="entry name" value="SCAVENGER RECEPTOR CLASS A MEMBER 3"/>
    <property type="match status" value="1"/>
</dbReference>
<sequence length="327" mass="34737">MTKIFINFQQCAAQLHECIPRPRNCKVGAKGPPGERGIDGVRSLFHDYVKIILEPGEPGKNGEDGIPMNDWLENEERCFITCPMGPQGPPGADGPRGLPGSDGEAGEPGSAGLIGLPGLPGQSGDPGPCGNREPGAPGEVGLPGIPGIKYYYLPGPKGPTGLRGRRGPPGTPGKVGKLGATGKMGTPGESGPKGLSGEVGPFGLAGPVGPPGDDGGYCSCPKFAPLIDQYNQVQSYNRPKAKGASNGWYAINPKSNTENYQNIPAIKFGNEYFETHNDEQEWENYEVNSNSNSREDIPSEPKQSPAYVKDIDDYNDQIIRRWHSSKI</sequence>
<gene>
    <name evidence="3" type="ORF">DME_LOCUS4477</name>
</gene>
<feature type="region of interest" description="Disordered" evidence="2">
    <location>
        <begin position="284"/>
        <end position="310"/>
    </location>
</feature>
<dbReference type="EMBL" id="UYYG01001150">
    <property type="protein sequence ID" value="VDN54504.1"/>
    <property type="molecule type" value="Genomic_DNA"/>
</dbReference>
<reference evidence="6" key="1">
    <citation type="submission" date="2017-02" db="UniProtKB">
        <authorList>
            <consortium name="WormBaseParasite"/>
        </authorList>
    </citation>
    <scope>IDENTIFICATION</scope>
</reference>
<feature type="region of interest" description="Disordered" evidence="2">
    <location>
        <begin position="84"/>
        <end position="113"/>
    </location>
</feature>
<evidence type="ECO:0000256" key="1">
    <source>
        <dbReference type="ARBA" id="ARBA00022737"/>
    </source>
</evidence>
<organism evidence="4 6">
    <name type="scientific">Dracunculus medinensis</name>
    <name type="common">Guinea worm</name>
    <dbReference type="NCBI Taxonomy" id="318479"/>
    <lineage>
        <taxon>Eukaryota</taxon>
        <taxon>Metazoa</taxon>
        <taxon>Ecdysozoa</taxon>
        <taxon>Nematoda</taxon>
        <taxon>Chromadorea</taxon>
        <taxon>Rhabditida</taxon>
        <taxon>Spirurina</taxon>
        <taxon>Dracunculoidea</taxon>
        <taxon>Dracunculidae</taxon>
        <taxon>Dracunculus</taxon>
    </lineage>
</organism>
<reference evidence="3 5" key="2">
    <citation type="submission" date="2018-11" db="EMBL/GenBank/DDBJ databases">
        <authorList>
            <consortium name="Pathogen Informatics"/>
        </authorList>
    </citation>
    <scope>NUCLEOTIDE SEQUENCE [LARGE SCALE GENOMIC DNA]</scope>
</reference>
<dbReference type="Proteomes" id="UP000038040">
    <property type="component" value="Unplaced"/>
</dbReference>
<dbReference type="WBParaSite" id="DME_0000011701-mRNA-1">
    <property type="protein sequence ID" value="DME_0000011701-mRNA-1"/>
    <property type="gene ID" value="DME_0000011701"/>
</dbReference>
<evidence type="ECO:0000313" key="3">
    <source>
        <dbReference type="EMBL" id="VDN54504.1"/>
    </source>
</evidence>
<dbReference type="PANTHER" id="PTHR24637">
    <property type="entry name" value="COLLAGEN"/>
    <property type="match status" value="1"/>
</dbReference>
<evidence type="ECO:0000313" key="6">
    <source>
        <dbReference type="WBParaSite" id="DME_0000011701-mRNA-1"/>
    </source>
</evidence>